<comment type="pathway">
    <text evidence="1 8">Cofactor biosynthesis; tetrahydrofolate biosynthesis; 5,6,7,8-tetrahydrofolate from 7,8-dihydrofolate: step 1/1.</text>
</comment>
<dbReference type="CDD" id="cd00209">
    <property type="entry name" value="DHFR"/>
    <property type="match status" value="1"/>
</dbReference>
<keyword evidence="5 8" id="KW-0521">NADP</keyword>
<reference evidence="10 11" key="1">
    <citation type="submission" date="2019-02" db="EMBL/GenBank/DDBJ databases">
        <title>Deep-cultivation of Planctomycetes and their phenomic and genomic characterization uncovers novel biology.</title>
        <authorList>
            <person name="Wiegand S."/>
            <person name="Jogler M."/>
            <person name="Boedeker C."/>
            <person name="Pinto D."/>
            <person name="Vollmers J."/>
            <person name="Rivas-Marin E."/>
            <person name="Kohn T."/>
            <person name="Peeters S.H."/>
            <person name="Heuer A."/>
            <person name="Rast P."/>
            <person name="Oberbeckmann S."/>
            <person name="Bunk B."/>
            <person name="Jeske O."/>
            <person name="Meyerdierks A."/>
            <person name="Storesund J.E."/>
            <person name="Kallscheuer N."/>
            <person name="Luecker S."/>
            <person name="Lage O.M."/>
            <person name="Pohl T."/>
            <person name="Merkel B.J."/>
            <person name="Hornburger P."/>
            <person name="Mueller R.-W."/>
            <person name="Bruemmer F."/>
            <person name="Labrenz M."/>
            <person name="Spormann A.M."/>
            <person name="Op den Camp H."/>
            <person name="Overmann J."/>
            <person name="Amann R."/>
            <person name="Jetten M.S.M."/>
            <person name="Mascher T."/>
            <person name="Medema M.H."/>
            <person name="Devos D.P."/>
            <person name="Kaster A.-K."/>
            <person name="Ovreas L."/>
            <person name="Rohde M."/>
            <person name="Galperin M.Y."/>
            <person name="Jogler C."/>
        </authorList>
    </citation>
    <scope>NUCLEOTIDE SEQUENCE [LARGE SCALE GENOMIC DNA]</scope>
    <source>
        <strain evidence="10 11">HG15A2</strain>
    </source>
</reference>
<dbReference type="EC" id="1.5.1.3" evidence="3 8"/>
<comment type="function">
    <text evidence="7 8">Key enzyme in folate metabolism. Catalyzes an essential reaction for de novo glycine and purine synthesis, and for DNA precursor synthesis.</text>
</comment>
<comment type="catalytic activity">
    <reaction evidence="8">
        <text>(6S)-5,6,7,8-tetrahydrofolate + NADP(+) = 7,8-dihydrofolate + NADPH + H(+)</text>
        <dbReference type="Rhea" id="RHEA:15009"/>
        <dbReference type="ChEBI" id="CHEBI:15378"/>
        <dbReference type="ChEBI" id="CHEBI:57451"/>
        <dbReference type="ChEBI" id="CHEBI:57453"/>
        <dbReference type="ChEBI" id="CHEBI:57783"/>
        <dbReference type="ChEBI" id="CHEBI:58349"/>
        <dbReference type="EC" id="1.5.1.3"/>
    </reaction>
</comment>
<dbReference type="EMBL" id="CP036263">
    <property type="protein sequence ID" value="QDT01057.1"/>
    <property type="molecule type" value="Genomic_DNA"/>
</dbReference>
<dbReference type="GO" id="GO:0046654">
    <property type="term" value="P:tetrahydrofolate biosynthetic process"/>
    <property type="evidence" value="ECO:0007669"/>
    <property type="project" value="UniProtKB-UniPathway"/>
</dbReference>
<evidence type="ECO:0000256" key="1">
    <source>
        <dbReference type="ARBA" id="ARBA00004903"/>
    </source>
</evidence>
<evidence type="ECO:0000259" key="9">
    <source>
        <dbReference type="PROSITE" id="PS51330"/>
    </source>
</evidence>
<dbReference type="KEGG" id="amob:HG15A2_43990"/>
<dbReference type="OrthoDB" id="9804315at2"/>
<evidence type="ECO:0000256" key="3">
    <source>
        <dbReference type="ARBA" id="ARBA00012856"/>
    </source>
</evidence>
<dbReference type="PIRSF" id="PIRSF000194">
    <property type="entry name" value="DHFR"/>
    <property type="match status" value="1"/>
</dbReference>
<evidence type="ECO:0000313" key="10">
    <source>
        <dbReference type="EMBL" id="QDT01057.1"/>
    </source>
</evidence>
<gene>
    <name evidence="10" type="primary">dfrA</name>
    <name evidence="10" type="ORF">HG15A2_43990</name>
</gene>
<dbReference type="RefSeq" id="WP_145062972.1">
    <property type="nucleotide sequence ID" value="NZ_CP036263.1"/>
</dbReference>
<dbReference type="Gene3D" id="3.40.430.10">
    <property type="entry name" value="Dihydrofolate Reductase, subunit A"/>
    <property type="match status" value="1"/>
</dbReference>
<evidence type="ECO:0000256" key="5">
    <source>
        <dbReference type="ARBA" id="ARBA00022857"/>
    </source>
</evidence>
<dbReference type="UniPathway" id="UPA00077">
    <property type="reaction ID" value="UER00158"/>
</dbReference>
<dbReference type="GO" id="GO:0070401">
    <property type="term" value="F:NADP+ binding"/>
    <property type="evidence" value="ECO:0007669"/>
    <property type="project" value="UniProtKB-ARBA"/>
</dbReference>
<evidence type="ECO:0000313" key="11">
    <source>
        <dbReference type="Proteomes" id="UP000319852"/>
    </source>
</evidence>
<dbReference type="AlphaFoldDB" id="A0A517N1P8"/>
<dbReference type="GO" id="GO:0004146">
    <property type="term" value="F:dihydrofolate reductase activity"/>
    <property type="evidence" value="ECO:0007669"/>
    <property type="project" value="UniProtKB-EC"/>
</dbReference>
<protein>
    <recommendedName>
        <fullName evidence="3 8">Dihydrofolate reductase</fullName>
        <ecNumber evidence="3 8">1.5.1.3</ecNumber>
    </recommendedName>
</protein>
<dbReference type="Pfam" id="PF00186">
    <property type="entry name" value="DHFR_1"/>
    <property type="match status" value="1"/>
</dbReference>
<dbReference type="GO" id="GO:0005829">
    <property type="term" value="C:cytosol"/>
    <property type="evidence" value="ECO:0007669"/>
    <property type="project" value="TreeGrafter"/>
</dbReference>
<dbReference type="GO" id="GO:0046452">
    <property type="term" value="P:dihydrofolate metabolic process"/>
    <property type="evidence" value="ECO:0007669"/>
    <property type="project" value="TreeGrafter"/>
</dbReference>
<dbReference type="PRINTS" id="PR00070">
    <property type="entry name" value="DHFR"/>
</dbReference>
<keyword evidence="11" id="KW-1185">Reference proteome</keyword>
<dbReference type="PANTHER" id="PTHR48069:SF3">
    <property type="entry name" value="DIHYDROFOLATE REDUCTASE"/>
    <property type="match status" value="1"/>
</dbReference>
<feature type="domain" description="DHFR" evidence="9">
    <location>
        <begin position="6"/>
        <end position="169"/>
    </location>
</feature>
<dbReference type="InterPro" id="IPR012259">
    <property type="entry name" value="DHFR"/>
</dbReference>
<evidence type="ECO:0000256" key="6">
    <source>
        <dbReference type="ARBA" id="ARBA00023002"/>
    </source>
</evidence>
<dbReference type="GO" id="GO:0046655">
    <property type="term" value="P:folic acid metabolic process"/>
    <property type="evidence" value="ECO:0007669"/>
    <property type="project" value="TreeGrafter"/>
</dbReference>
<evidence type="ECO:0000256" key="2">
    <source>
        <dbReference type="ARBA" id="ARBA00009539"/>
    </source>
</evidence>
<organism evidence="10 11">
    <name type="scientific">Adhaeretor mobilis</name>
    <dbReference type="NCBI Taxonomy" id="1930276"/>
    <lineage>
        <taxon>Bacteria</taxon>
        <taxon>Pseudomonadati</taxon>
        <taxon>Planctomycetota</taxon>
        <taxon>Planctomycetia</taxon>
        <taxon>Pirellulales</taxon>
        <taxon>Lacipirellulaceae</taxon>
        <taxon>Adhaeretor</taxon>
    </lineage>
</organism>
<keyword evidence="6 8" id="KW-0560">Oxidoreductase</keyword>
<accession>A0A517N1P8</accession>
<dbReference type="InterPro" id="IPR001796">
    <property type="entry name" value="DHFR_dom"/>
</dbReference>
<dbReference type="SUPFAM" id="SSF53597">
    <property type="entry name" value="Dihydrofolate reductase-like"/>
    <property type="match status" value="1"/>
</dbReference>
<sequence length="174" mass="19628">MVQNTGLSIIVAAAQNSIIGRGGDLPWRLSADLKRFKRITMGHPIVMGRKTWESIGKPLPGRTSVVVTRQKDFATQYEEVKIAHTLEDAIEVSMDLPGGEDVFVIGGAQLYEAALPLANNLYFTHVEAEVEGDAVLPEINWHRWRCFEEQSFPADEKNDHPHRFALYRRRALMS</sequence>
<evidence type="ECO:0000256" key="8">
    <source>
        <dbReference type="PIRNR" id="PIRNR000194"/>
    </source>
</evidence>
<keyword evidence="4 8" id="KW-0554">One-carbon metabolism</keyword>
<evidence type="ECO:0000256" key="7">
    <source>
        <dbReference type="ARBA" id="ARBA00025067"/>
    </source>
</evidence>
<comment type="similarity">
    <text evidence="2 8">Belongs to the dihydrofolate reductase family.</text>
</comment>
<name>A0A517N1P8_9BACT</name>
<dbReference type="PANTHER" id="PTHR48069">
    <property type="entry name" value="DIHYDROFOLATE REDUCTASE"/>
    <property type="match status" value="1"/>
</dbReference>
<dbReference type="PROSITE" id="PS51330">
    <property type="entry name" value="DHFR_2"/>
    <property type="match status" value="1"/>
</dbReference>
<dbReference type="GO" id="GO:0006730">
    <property type="term" value="P:one-carbon metabolic process"/>
    <property type="evidence" value="ECO:0007669"/>
    <property type="project" value="UniProtKB-KW"/>
</dbReference>
<dbReference type="InterPro" id="IPR024072">
    <property type="entry name" value="DHFR-like_dom_sf"/>
</dbReference>
<dbReference type="FunFam" id="3.40.430.10:FF:000001">
    <property type="entry name" value="Dihydrofolate reductase"/>
    <property type="match status" value="1"/>
</dbReference>
<evidence type="ECO:0000256" key="4">
    <source>
        <dbReference type="ARBA" id="ARBA00022563"/>
    </source>
</evidence>
<proteinExistence type="inferred from homology"/>
<dbReference type="Proteomes" id="UP000319852">
    <property type="component" value="Chromosome"/>
</dbReference>